<dbReference type="CDD" id="cd05506">
    <property type="entry name" value="Bromo_plant1"/>
    <property type="match status" value="1"/>
</dbReference>
<dbReference type="SMART" id="SM00297">
    <property type="entry name" value="BROMO"/>
    <property type="match status" value="1"/>
</dbReference>
<dbReference type="Gene3D" id="1.20.1270.220">
    <property type="match status" value="1"/>
</dbReference>
<dbReference type="PANTHER" id="PTHR45926">
    <property type="entry name" value="OSJNBA0053K19.4 PROTEIN"/>
    <property type="match status" value="1"/>
</dbReference>
<keyword evidence="1" id="KW-0805">Transcription regulation</keyword>
<evidence type="ECO:0000256" key="2">
    <source>
        <dbReference type="ARBA" id="ARBA00023117"/>
    </source>
</evidence>
<feature type="region of interest" description="Disordered" evidence="5">
    <location>
        <begin position="1"/>
        <end position="93"/>
    </location>
</feature>
<keyword evidence="2 4" id="KW-0103">Bromodomain</keyword>
<evidence type="ECO:0000313" key="8">
    <source>
        <dbReference type="EMBL" id="KAG6689179.1"/>
    </source>
</evidence>
<name>A0A922DR54_CARIL</name>
<comment type="caution">
    <text evidence="8">The sequence shown here is derived from an EMBL/GenBank/DDBJ whole genome shotgun (WGS) entry which is preliminary data.</text>
</comment>
<dbReference type="PROSITE" id="PS51525">
    <property type="entry name" value="NET"/>
    <property type="match status" value="1"/>
</dbReference>
<feature type="domain" description="NET" evidence="7">
    <location>
        <begin position="415"/>
        <end position="496"/>
    </location>
</feature>
<keyword evidence="3" id="KW-0804">Transcription</keyword>
<evidence type="ECO:0000256" key="3">
    <source>
        <dbReference type="ARBA" id="ARBA00023163"/>
    </source>
</evidence>
<reference evidence="8" key="1">
    <citation type="submission" date="2021-01" db="EMBL/GenBank/DDBJ databases">
        <authorList>
            <person name="Lovell J.T."/>
            <person name="Bentley N."/>
            <person name="Bhattarai G."/>
            <person name="Jenkins J.W."/>
            <person name="Sreedasyam A."/>
            <person name="Alarcon Y."/>
            <person name="Bock C."/>
            <person name="Boston L."/>
            <person name="Carlson J."/>
            <person name="Cervantes K."/>
            <person name="Clermont K."/>
            <person name="Krom N."/>
            <person name="Kubenka K."/>
            <person name="Mamidi S."/>
            <person name="Mattison C."/>
            <person name="Monteros M."/>
            <person name="Pisani C."/>
            <person name="Plott C."/>
            <person name="Rajasekar S."/>
            <person name="Rhein H.S."/>
            <person name="Rohla C."/>
            <person name="Song M."/>
            <person name="Hilaire R.S."/>
            <person name="Shu S."/>
            <person name="Wells L."/>
            <person name="Wang X."/>
            <person name="Webber J."/>
            <person name="Heerema R.J."/>
            <person name="Klein P."/>
            <person name="Conner P."/>
            <person name="Grauke L."/>
            <person name="Grimwood J."/>
            <person name="Schmutz J."/>
            <person name="Randall J.J."/>
        </authorList>
    </citation>
    <scope>NUCLEOTIDE SEQUENCE</scope>
    <source>
        <tissue evidence="8">Leaf</tissue>
    </source>
</reference>
<organism evidence="8 9">
    <name type="scientific">Carya illinoinensis</name>
    <name type="common">Pecan</name>
    <dbReference type="NCBI Taxonomy" id="32201"/>
    <lineage>
        <taxon>Eukaryota</taxon>
        <taxon>Viridiplantae</taxon>
        <taxon>Streptophyta</taxon>
        <taxon>Embryophyta</taxon>
        <taxon>Tracheophyta</taxon>
        <taxon>Spermatophyta</taxon>
        <taxon>Magnoliopsida</taxon>
        <taxon>eudicotyledons</taxon>
        <taxon>Gunneridae</taxon>
        <taxon>Pentapetalae</taxon>
        <taxon>rosids</taxon>
        <taxon>fabids</taxon>
        <taxon>Fagales</taxon>
        <taxon>Juglandaceae</taxon>
        <taxon>Carya</taxon>
    </lineage>
</organism>
<dbReference type="InterPro" id="IPR001487">
    <property type="entry name" value="Bromodomain"/>
</dbReference>
<feature type="domain" description="Bromo" evidence="6">
    <location>
        <begin position="246"/>
        <end position="318"/>
    </location>
</feature>
<dbReference type="EMBL" id="CM031835">
    <property type="protein sequence ID" value="KAG6689179.1"/>
    <property type="molecule type" value="Genomic_DNA"/>
</dbReference>
<feature type="compositionally biased region" description="Low complexity" evidence="5">
    <location>
        <begin position="552"/>
        <end position="568"/>
    </location>
</feature>
<proteinExistence type="predicted"/>
<feature type="region of interest" description="Disordered" evidence="5">
    <location>
        <begin position="367"/>
        <end position="424"/>
    </location>
</feature>
<dbReference type="InterPro" id="IPR027353">
    <property type="entry name" value="NET_dom"/>
</dbReference>
<dbReference type="Gene3D" id="1.20.920.10">
    <property type="entry name" value="Bromodomain-like"/>
    <property type="match status" value="1"/>
</dbReference>
<dbReference type="InterPro" id="IPR038336">
    <property type="entry name" value="NET_sf"/>
</dbReference>
<protein>
    <recommendedName>
        <fullName evidence="10">Transcription factor GTE4</fullName>
    </recommendedName>
</protein>
<feature type="region of interest" description="Disordered" evidence="5">
    <location>
        <begin position="168"/>
        <end position="219"/>
    </location>
</feature>
<dbReference type="PROSITE" id="PS50014">
    <property type="entry name" value="BROMODOMAIN_2"/>
    <property type="match status" value="1"/>
</dbReference>
<evidence type="ECO:0000259" key="7">
    <source>
        <dbReference type="PROSITE" id="PS51525"/>
    </source>
</evidence>
<gene>
    <name evidence="8" type="ORF">I3842_11G161400</name>
</gene>
<sequence length="585" mass="65519">MASGLLRDDEAREKKRRWEESSKVYSRKNHKKPKNYGNATQLSPSQTLATTTEDNNSSQPPWTFDSVASDDSSSQNLHEPVSQSCRELAKGNGLPDYARFENRVRISVKSRSKSEVRELRRKLASELDHVRSLMKKLEVVVDKVGTAMRVNSEAGSNSKPFRSLTVSAAEKNEQPIGESAVKEKKTPKANKDNQNLGLVSGKETKKKLKSNGGKRDGGGEMGLGFGKDWYLSPVFKSCADLLSKLMKHKFGWVFNKPVDVKGLGLRDYHTIVKHPMDLGTVKNRLNKNWYKSPREFAEDVRLAFNNAMLYNPKGQDVHFMAEQLSKTFEEQWKPIESEFIRSRRIEMDHDAGLPTPTSRKAPMLARAPALPPVPAPPPVETRTSEIVESKTMPVEPKLKPASHSQLVRTPVPKKPKAKDPDKRDMTYEEKQRLSLNLQSLPSEKLDNIVQIIKRRNPGLFQQDDEIEVDIASVDPETLWELDRFVTNYKKSLSKNKRKTEIALQSEAETDNATQETNLAPAVAEAPKETEAVENNVTKFIPVQGEKQGDNVSGSSSSSSSGSESGSSSNGKRLKVHSWLLSFLKL</sequence>
<dbReference type="PRINTS" id="PR00503">
    <property type="entry name" value="BROMODOMAIN"/>
</dbReference>
<dbReference type="Proteomes" id="UP000811246">
    <property type="component" value="Chromosome 11"/>
</dbReference>
<feature type="compositionally biased region" description="Pro residues" evidence="5">
    <location>
        <begin position="369"/>
        <end position="379"/>
    </location>
</feature>
<feature type="compositionally biased region" description="Basic residues" evidence="5">
    <location>
        <begin position="25"/>
        <end position="34"/>
    </location>
</feature>
<accession>A0A922DR54</accession>
<evidence type="ECO:0000256" key="4">
    <source>
        <dbReference type="PROSITE-ProRule" id="PRU00035"/>
    </source>
</evidence>
<dbReference type="AlphaFoldDB" id="A0A922DR54"/>
<dbReference type="InterPro" id="IPR036427">
    <property type="entry name" value="Bromodomain-like_sf"/>
</dbReference>
<feature type="compositionally biased region" description="Basic and acidic residues" evidence="5">
    <location>
        <begin position="180"/>
        <end position="191"/>
    </location>
</feature>
<evidence type="ECO:0000256" key="5">
    <source>
        <dbReference type="SAM" id="MobiDB-lite"/>
    </source>
</evidence>
<evidence type="ECO:0000256" key="1">
    <source>
        <dbReference type="ARBA" id="ARBA00023015"/>
    </source>
</evidence>
<feature type="region of interest" description="Disordered" evidence="5">
    <location>
        <begin position="521"/>
        <end position="571"/>
    </location>
</feature>
<feature type="compositionally biased region" description="Polar residues" evidence="5">
    <location>
        <begin position="37"/>
        <end position="61"/>
    </location>
</feature>
<dbReference type="Pfam" id="PF17035">
    <property type="entry name" value="BET"/>
    <property type="match status" value="1"/>
</dbReference>
<dbReference type="Pfam" id="PF00439">
    <property type="entry name" value="Bromodomain"/>
    <property type="match status" value="1"/>
</dbReference>
<evidence type="ECO:0000259" key="6">
    <source>
        <dbReference type="PROSITE" id="PS50014"/>
    </source>
</evidence>
<dbReference type="OrthoDB" id="21449at2759"/>
<feature type="compositionally biased region" description="Polar residues" evidence="5">
    <location>
        <begin position="69"/>
        <end position="85"/>
    </location>
</feature>
<feature type="compositionally biased region" description="Basic and acidic residues" evidence="5">
    <location>
        <begin position="1"/>
        <end position="22"/>
    </location>
</feature>
<evidence type="ECO:0000313" key="9">
    <source>
        <dbReference type="Proteomes" id="UP000811246"/>
    </source>
</evidence>
<dbReference type="InterPro" id="IPR037377">
    <property type="entry name" value="GTE_bromo"/>
</dbReference>
<dbReference type="SUPFAM" id="SSF47370">
    <property type="entry name" value="Bromodomain"/>
    <property type="match status" value="1"/>
</dbReference>
<evidence type="ECO:0008006" key="10">
    <source>
        <dbReference type="Google" id="ProtNLM"/>
    </source>
</evidence>